<dbReference type="InterPro" id="IPR035979">
    <property type="entry name" value="RBD_domain_sf"/>
</dbReference>
<feature type="domain" description="RRM" evidence="6">
    <location>
        <begin position="241"/>
        <end position="319"/>
    </location>
</feature>
<dbReference type="Gene3D" id="3.30.70.330">
    <property type="match status" value="1"/>
</dbReference>
<evidence type="ECO:0000256" key="1">
    <source>
        <dbReference type="ARBA" id="ARBA00004604"/>
    </source>
</evidence>
<dbReference type="GO" id="GO:0003723">
    <property type="term" value="F:RNA binding"/>
    <property type="evidence" value="ECO:0007669"/>
    <property type="project" value="UniProtKB-UniRule"/>
</dbReference>
<feature type="compositionally biased region" description="Polar residues" evidence="5">
    <location>
        <begin position="89"/>
        <end position="100"/>
    </location>
</feature>
<dbReference type="AlphaFoldDB" id="A0AAF0EV77"/>
<gene>
    <name evidence="7" type="primary">NOP15</name>
    <name evidence="7" type="ORF">MCUN1_002616</name>
</gene>
<sequence length="388" mass="42815">MAADKTGVKARVQTAKREPRAASVVKKVTPLSDLKKAKPADESRKVVRGVKRIVTPVKAATKTSALKPGVKRIIKLGEPAKSASEDKAAQSTKAAKQDSSVAPAKEDKQKAASAKENKQKAAVAKESKPKAAAVKADKSAKAVPKVQEKAAKPASKKRASASLAAQPSKKSKPVEEEELLTGFPDADSEDEDEEDDALADRAGPSVEEVVRLPSSRDDAVVRQRLDRAQAKHNANPDAKKGVVYVGRLPRGFEETQLRAYFSQFGDVERLRVSRNKKTGRSKHYAFIEFSSHEVAEIVVETMNNYLIDGHLLQMAMVPEEKIDPNLWIGAERKFQRVPVDRIERVRRTKKRSEAERKAVNKKLLAREQARRERLASLGIDYDFPGYQK</sequence>
<evidence type="ECO:0000259" key="6">
    <source>
        <dbReference type="PROSITE" id="PS50102"/>
    </source>
</evidence>
<proteinExistence type="predicted"/>
<evidence type="ECO:0000256" key="3">
    <source>
        <dbReference type="ARBA" id="ARBA00023242"/>
    </source>
</evidence>
<dbReference type="EMBL" id="CP119879">
    <property type="protein sequence ID" value="WFD35754.1"/>
    <property type="molecule type" value="Genomic_DNA"/>
</dbReference>
<feature type="region of interest" description="Disordered" evidence="5">
    <location>
        <begin position="1"/>
        <end position="27"/>
    </location>
</feature>
<organism evidence="7 8">
    <name type="scientific">Malassezia cuniculi</name>
    <dbReference type="NCBI Taxonomy" id="948313"/>
    <lineage>
        <taxon>Eukaryota</taxon>
        <taxon>Fungi</taxon>
        <taxon>Dikarya</taxon>
        <taxon>Basidiomycota</taxon>
        <taxon>Ustilaginomycotina</taxon>
        <taxon>Malasseziomycetes</taxon>
        <taxon>Malasseziales</taxon>
        <taxon>Malasseziaceae</taxon>
        <taxon>Malassezia</taxon>
    </lineage>
</organism>
<dbReference type="GO" id="GO:0005730">
    <property type="term" value="C:nucleolus"/>
    <property type="evidence" value="ECO:0007669"/>
    <property type="project" value="UniProtKB-SubCell"/>
</dbReference>
<dbReference type="InterPro" id="IPR012677">
    <property type="entry name" value="Nucleotide-bd_a/b_plait_sf"/>
</dbReference>
<keyword evidence="2 4" id="KW-0694">RNA-binding</keyword>
<evidence type="ECO:0000256" key="5">
    <source>
        <dbReference type="SAM" id="MobiDB-lite"/>
    </source>
</evidence>
<name>A0AAF0EV77_9BASI</name>
<dbReference type="Proteomes" id="UP001219933">
    <property type="component" value="Chromosome 3"/>
</dbReference>
<keyword evidence="8" id="KW-1185">Reference proteome</keyword>
<keyword evidence="3" id="KW-0539">Nucleus</keyword>
<dbReference type="PANTHER" id="PTHR46754">
    <property type="entry name" value="MKI67 FHA DOMAIN-INTERACTING NUCLEOLAR PHOSPHOPROTEIN"/>
    <property type="match status" value="1"/>
</dbReference>
<evidence type="ECO:0000256" key="2">
    <source>
        <dbReference type="ARBA" id="ARBA00022884"/>
    </source>
</evidence>
<accession>A0AAF0EV77</accession>
<reference evidence="7" key="1">
    <citation type="submission" date="2023-03" db="EMBL/GenBank/DDBJ databases">
        <title>Mating type loci evolution in Malassezia.</title>
        <authorList>
            <person name="Coelho M.A."/>
        </authorList>
    </citation>
    <scope>NUCLEOTIDE SEQUENCE</scope>
    <source>
        <strain evidence="7">CBS 11721</strain>
    </source>
</reference>
<protein>
    <submittedName>
        <fullName evidence="7">Nucleolar protein</fullName>
    </submittedName>
</protein>
<evidence type="ECO:0000313" key="8">
    <source>
        <dbReference type="Proteomes" id="UP001219933"/>
    </source>
</evidence>
<dbReference type="SUPFAM" id="SSF54928">
    <property type="entry name" value="RNA-binding domain, RBD"/>
    <property type="match status" value="1"/>
</dbReference>
<evidence type="ECO:0000256" key="4">
    <source>
        <dbReference type="PROSITE-ProRule" id="PRU00176"/>
    </source>
</evidence>
<evidence type="ECO:0000313" key="7">
    <source>
        <dbReference type="EMBL" id="WFD35754.1"/>
    </source>
</evidence>
<dbReference type="PROSITE" id="PS50102">
    <property type="entry name" value="RRM"/>
    <property type="match status" value="1"/>
</dbReference>
<dbReference type="Pfam" id="PF00076">
    <property type="entry name" value="RRM_1"/>
    <property type="match status" value="1"/>
</dbReference>
<feature type="region of interest" description="Disordered" evidence="5">
    <location>
        <begin position="77"/>
        <end position="215"/>
    </location>
</feature>
<feature type="compositionally biased region" description="Acidic residues" evidence="5">
    <location>
        <begin position="186"/>
        <end position="197"/>
    </location>
</feature>
<dbReference type="CDD" id="cd12307">
    <property type="entry name" value="RRM_NIFK_like"/>
    <property type="match status" value="1"/>
</dbReference>
<comment type="subcellular location">
    <subcellularLocation>
        <location evidence="1">Nucleus</location>
        <location evidence="1">Nucleolus</location>
    </subcellularLocation>
</comment>
<dbReference type="SMART" id="SM00360">
    <property type="entry name" value="RRM"/>
    <property type="match status" value="1"/>
</dbReference>
<dbReference type="InterPro" id="IPR000504">
    <property type="entry name" value="RRM_dom"/>
</dbReference>
<feature type="compositionally biased region" description="Basic and acidic residues" evidence="5">
    <location>
        <begin position="104"/>
        <end position="151"/>
    </location>
</feature>